<protein>
    <recommendedName>
        <fullName evidence="5">GDSL lipase/esterase</fullName>
    </recommendedName>
</protein>
<dbReference type="AlphaFoldDB" id="A0A4P9YWK3"/>
<reference evidence="4" key="1">
    <citation type="journal article" date="2018" name="Nat. Microbiol.">
        <title>Leveraging single-cell genomics to expand the fungal tree of life.</title>
        <authorList>
            <person name="Ahrendt S.R."/>
            <person name="Quandt C.A."/>
            <person name="Ciobanu D."/>
            <person name="Clum A."/>
            <person name="Salamov A."/>
            <person name="Andreopoulos B."/>
            <person name="Cheng J.F."/>
            <person name="Woyke T."/>
            <person name="Pelin A."/>
            <person name="Henrissat B."/>
            <person name="Reynolds N.K."/>
            <person name="Benny G.L."/>
            <person name="Smith M.E."/>
            <person name="James T.Y."/>
            <person name="Grigoriev I.V."/>
        </authorList>
    </citation>
    <scope>NUCLEOTIDE SEQUENCE [LARGE SCALE GENOMIC DNA]</scope>
    <source>
        <strain evidence="4">Benny S71-1</strain>
    </source>
</reference>
<sequence>MSRSLVVFVLASAVYTAATPVANSFNLQAYHRAVILGNSVSDTGRVYEATGHQIPDPKYFYQGRFTNGPNWVDQLEAKYHIAVNNYAFGGATSSNNVVPAETPLSKNLLIPSTQDQAELFYKPAVDKDGLPTPDTLHFLEVANNNYIYTEGEQKPVNATLIDAGVRSILGTVDYLHRTLKATSVLVFGVPALEVTPHFLGLPQQFQRETAHITTEHNRLLLAALEAYQKQYPAVRLFFFDFKQTMERVIKDRAAYGFTDVTTACYNEKTGAVCTNADAHLFWDHIHPTTKGHAALLQGVVDSAFAVGGSGKAR</sequence>
<gene>
    <name evidence="3" type="ORF">SYNPS1DRAFT_29835</name>
</gene>
<keyword evidence="2" id="KW-0732">Signal</keyword>
<dbReference type="InterPro" id="IPR001087">
    <property type="entry name" value="GDSL"/>
</dbReference>
<dbReference type="Gene3D" id="3.40.50.1110">
    <property type="entry name" value="SGNH hydrolase"/>
    <property type="match status" value="1"/>
</dbReference>
<dbReference type="PANTHER" id="PTHR45648:SF22">
    <property type="entry name" value="GDSL LIPASE_ACYLHYDROLASE FAMILY PROTEIN (AFU_ORTHOLOGUE AFUA_4G14700)"/>
    <property type="match status" value="1"/>
</dbReference>
<dbReference type="CDD" id="cd01846">
    <property type="entry name" value="fatty_acyltransferase_like"/>
    <property type="match status" value="1"/>
</dbReference>
<name>A0A4P9YWK3_9FUNG</name>
<keyword evidence="1" id="KW-0378">Hydrolase</keyword>
<dbReference type="SUPFAM" id="SSF52266">
    <property type="entry name" value="SGNH hydrolase"/>
    <property type="match status" value="1"/>
</dbReference>
<evidence type="ECO:0000256" key="2">
    <source>
        <dbReference type="SAM" id="SignalP"/>
    </source>
</evidence>
<evidence type="ECO:0000256" key="1">
    <source>
        <dbReference type="ARBA" id="ARBA00022801"/>
    </source>
</evidence>
<dbReference type="OrthoDB" id="1600564at2759"/>
<accession>A0A4P9YWK3</accession>
<organism evidence="3 4">
    <name type="scientific">Syncephalis pseudoplumigaleata</name>
    <dbReference type="NCBI Taxonomy" id="1712513"/>
    <lineage>
        <taxon>Eukaryota</taxon>
        <taxon>Fungi</taxon>
        <taxon>Fungi incertae sedis</taxon>
        <taxon>Zoopagomycota</taxon>
        <taxon>Zoopagomycotina</taxon>
        <taxon>Zoopagomycetes</taxon>
        <taxon>Zoopagales</taxon>
        <taxon>Piptocephalidaceae</taxon>
        <taxon>Syncephalis</taxon>
    </lineage>
</organism>
<dbReference type="InterPro" id="IPR036514">
    <property type="entry name" value="SGNH_hydro_sf"/>
</dbReference>
<evidence type="ECO:0000313" key="3">
    <source>
        <dbReference type="EMBL" id="RKP24397.1"/>
    </source>
</evidence>
<evidence type="ECO:0000313" key="4">
    <source>
        <dbReference type="Proteomes" id="UP000278143"/>
    </source>
</evidence>
<feature type="signal peptide" evidence="2">
    <location>
        <begin position="1"/>
        <end position="18"/>
    </location>
</feature>
<dbReference type="EMBL" id="KZ990248">
    <property type="protein sequence ID" value="RKP24397.1"/>
    <property type="molecule type" value="Genomic_DNA"/>
</dbReference>
<dbReference type="Proteomes" id="UP000278143">
    <property type="component" value="Unassembled WGS sequence"/>
</dbReference>
<proteinExistence type="predicted"/>
<evidence type="ECO:0008006" key="5">
    <source>
        <dbReference type="Google" id="ProtNLM"/>
    </source>
</evidence>
<dbReference type="InterPro" id="IPR051058">
    <property type="entry name" value="GDSL_Est/Lipase"/>
</dbReference>
<dbReference type="GO" id="GO:0016788">
    <property type="term" value="F:hydrolase activity, acting on ester bonds"/>
    <property type="evidence" value="ECO:0007669"/>
    <property type="project" value="InterPro"/>
</dbReference>
<dbReference type="PANTHER" id="PTHR45648">
    <property type="entry name" value="GDSL LIPASE/ACYLHYDROLASE FAMILY PROTEIN (AFU_ORTHOLOGUE AFUA_4G14700)"/>
    <property type="match status" value="1"/>
</dbReference>
<dbReference type="Pfam" id="PF00657">
    <property type="entry name" value="Lipase_GDSL"/>
    <property type="match status" value="1"/>
</dbReference>
<keyword evidence="4" id="KW-1185">Reference proteome</keyword>
<feature type="chain" id="PRO_5020729040" description="GDSL lipase/esterase" evidence="2">
    <location>
        <begin position="19"/>
        <end position="313"/>
    </location>
</feature>